<evidence type="ECO:0000313" key="3">
    <source>
        <dbReference type="Proteomes" id="UP000694892"/>
    </source>
</evidence>
<feature type="region of interest" description="Disordered" evidence="1">
    <location>
        <begin position="1"/>
        <end position="117"/>
    </location>
</feature>
<feature type="compositionally biased region" description="Basic and acidic residues" evidence="1">
    <location>
        <begin position="35"/>
        <end position="65"/>
    </location>
</feature>
<name>A0A974DX10_XENLA</name>
<proteinExistence type="predicted"/>
<evidence type="ECO:0000313" key="2">
    <source>
        <dbReference type="EMBL" id="OCT99744.1"/>
    </source>
</evidence>
<feature type="compositionally biased region" description="Basic and acidic residues" evidence="1">
    <location>
        <begin position="74"/>
        <end position="91"/>
    </location>
</feature>
<organism evidence="2 3">
    <name type="scientific">Xenopus laevis</name>
    <name type="common">African clawed frog</name>
    <dbReference type="NCBI Taxonomy" id="8355"/>
    <lineage>
        <taxon>Eukaryota</taxon>
        <taxon>Metazoa</taxon>
        <taxon>Chordata</taxon>
        <taxon>Craniata</taxon>
        <taxon>Vertebrata</taxon>
        <taxon>Euteleostomi</taxon>
        <taxon>Amphibia</taxon>
        <taxon>Batrachia</taxon>
        <taxon>Anura</taxon>
        <taxon>Pipoidea</taxon>
        <taxon>Pipidae</taxon>
        <taxon>Xenopodinae</taxon>
        <taxon>Xenopus</taxon>
        <taxon>Xenopus</taxon>
    </lineage>
</organism>
<reference evidence="3" key="1">
    <citation type="journal article" date="2016" name="Nature">
        <title>Genome evolution in the allotetraploid frog Xenopus laevis.</title>
        <authorList>
            <person name="Session A.M."/>
            <person name="Uno Y."/>
            <person name="Kwon T."/>
            <person name="Chapman J.A."/>
            <person name="Toyoda A."/>
            <person name="Takahashi S."/>
            <person name="Fukui A."/>
            <person name="Hikosaka A."/>
            <person name="Suzuki A."/>
            <person name="Kondo M."/>
            <person name="van Heeringen S.J."/>
            <person name="Quigley I."/>
            <person name="Heinz S."/>
            <person name="Ogino H."/>
            <person name="Ochi H."/>
            <person name="Hellsten U."/>
            <person name="Lyons J.B."/>
            <person name="Simakov O."/>
            <person name="Putnam N."/>
            <person name="Stites J."/>
            <person name="Kuroki Y."/>
            <person name="Tanaka T."/>
            <person name="Michiue T."/>
            <person name="Watanabe M."/>
            <person name="Bogdanovic O."/>
            <person name="Lister R."/>
            <person name="Georgiou G."/>
            <person name="Paranjpe S.S."/>
            <person name="van Kruijsbergen I."/>
            <person name="Shu S."/>
            <person name="Carlson J."/>
            <person name="Kinoshita T."/>
            <person name="Ohta Y."/>
            <person name="Mawaribuchi S."/>
            <person name="Jenkins J."/>
            <person name="Grimwood J."/>
            <person name="Schmutz J."/>
            <person name="Mitros T."/>
            <person name="Mozaffari S.V."/>
            <person name="Suzuki Y."/>
            <person name="Haramoto Y."/>
            <person name="Yamamoto T.S."/>
            <person name="Takagi C."/>
            <person name="Heald R."/>
            <person name="Miller K."/>
            <person name="Haudenschild C."/>
            <person name="Kitzman J."/>
            <person name="Nakayama T."/>
            <person name="Izutsu Y."/>
            <person name="Robert J."/>
            <person name="Fortriede J."/>
            <person name="Burns K."/>
            <person name="Lotay V."/>
            <person name="Karimi K."/>
            <person name="Yasuoka Y."/>
            <person name="Dichmann D.S."/>
            <person name="Flajnik M.F."/>
            <person name="Houston D.W."/>
            <person name="Shendure J."/>
            <person name="DuPasquier L."/>
            <person name="Vize P.D."/>
            <person name="Zorn A.M."/>
            <person name="Ito M."/>
            <person name="Marcotte E.M."/>
            <person name="Wallingford J.B."/>
            <person name="Ito Y."/>
            <person name="Asashima M."/>
            <person name="Ueno N."/>
            <person name="Matsuda Y."/>
            <person name="Veenstra G.J."/>
            <person name="Fujiyama A."/>
            <person name="Harland R.M."/>
            <person name="Taira M."/>
            <person name="Rokhsar D.S."/>
        </authorList>
    </citation>
    <scope>NUCLEOTIDE SEQUENCE [LARGE SCALE GENOMIC DNA]</scope>
    <source>
        <strain evidence="3">J</strain>
    </source>
</reference>
<evidence type="ECO:0000256" key="1">
    <source>
        <dbReference type="SAM" id="MobiDB-lite"/>
    </source>
</evidence>
<dbReference type="Proteomes" id="UP000694892">
    <property type="component" value="Chromosome 1L"/>
</dbReference>
<sequence length="145" mass="16681">MDRSQKAPASRGLTRKRTIKEQKEQAPKRIRRTKANVEEVQKGKKREREPAKAHQQKGTDDDGGKAAKRKKRMTTREEKSLPSARAESEKDKKKKREAAEEGGSQVKMPCAPCKRPNPKNLRNYQFHMELGEGKFGKVSDWLPHY</sequence>
<dbReference type="EMBL" id="CM004466">
    <property type="protein sequence ID" value="OCT99744.1"/>
    <property type="molecule type" value="Genomic_DNA"/>
</dbReference>
<accession>A0A974DX10</accession>
<gene>
    <name evidence="2" type="ORF">XELAEV_18005525mg</name>
</gene>
<protein>
    <submittedName>
        <fullName evidence="2">Uncharacterized protein</fullName>
    </submittedName>
</protein>
<dbReference type="AlphaFoldDB" id="A0A974DX10"/>